<keyword evidence="3" id="KW-1185">Reference proteome</keyword>
<comment type="caution">
    <text evidence="2">The sequence shown here is derived from an EMBL/GenBank/DDBJ whole genome shotgun (WGS) entry which is preliminary data.</text>
</comment>
<dbReference type="Proteomes" id="UP001519460">
    <property type="component" value="Unassembled WGS sequence"/>
</dbReference>
<evidence type="ECO:0000313" key="3">
    <source>
        <dbReference type="Proteomes" id="UP001519460"/>
    </source>
</evidence>
<dbReference type="AlphaFoldDB" id="A0ABD0M373"/>
<evidence type="ECO:0000313" key="2">
    <source>
        <dbReference type="EMBL" id="KAK7506230.1"/>
    </source>
</evidence>
<protein>
    <submittedName>
        <fullName evidence="2">Uncharacterized protein</fullName>
    </submittedName>
</protein>
<sequence>MSGRKTVEMIAANAAHCHPFIHRSLGGEVPYCTITTPEASCGMAAAVADAAQTTSNQTTKVGPGDNTCSSLPVYLRVPAQPAVTETLVAQGMGANNRVSPLKGQVHKDSATSHFRPTVT</sequence>
<name>A0ABD0M373_9CAEN</name>
<accession>A0ABD0M373</accession>
<dbReference type="EMBL" id="JACVVK020000007">
    <property type="protein sequence ID" value="KAK7506230.1"/>
    <property type="molecule type" value="Genomic_DNA"/>
</dbReference>
<gene>
    <name evidence="2" type="ORF">BaRGS_00002342</name>
</gene>
<feature type="region of interest" description="Disordered" evidence="1">
    <location>
        <begin position="98"/>
        <end position="119"/>
    </location>
</feature>
<reference evidence="2 3" key="1">
    <citation type="journal article" date="2023" name="Sci. Data">
        <title>Genome assembly of the Korean intertidal mud-creeper Batillaria attramentaria.</title>
        <authorList>
            <person name="Patra A.K."/>
            <person name="Ho P.T."/>
            <person name="Jun S."/>
            <person name="Lee S.J."/>
            <person name="Kim Y."/>
            <person name="Won Y.J."/>
        </authorList>
    </citation>
    <scope>NUCLEOTIDE SEQUENCE [LARGE SCALE GENOMIC DNA]</scope>
    <source>
        <strain evidence="2">Wonlab-2016</strain>
    </source>
</reference>
<evidence type="ECO:0000256" key="1">
    <source>
        <dbReference type="SAM" id="MobiDB-lite"/>
    </source>
</evidence>
<organism evidence="2 3">
    <name type="scientific">Batillaria attramentaria</name>
    <dbReference type="NCBI Taxonomy" id="370345"/>
    <lineage>
        <taxon>Eukaryota</taxon>
        <taxon>Metazoa</taxon>
        <taxon>Spiralia</taxon>
        <taxon>Lophotrochozoa</taxon>
        <taxon>Mollusca</taxon>
        <taxon>Gastropoda</taxon>
        <taxon>Caenogastropoda</taxon>
        <taxon>Sorbeoconcha</taxon>
        <taxon>Cerithioidea</taxon>
        <taxon>Batillariidae</taxon>
        <taxon>Batillaria</taxon>
    </lineage>
</organism>
<proteinExistence type="predicted"/>